<gene>
    <name evidence="13" type="primary">lpxK</name>
    <name evidence="14" type="ORF">H8792_001715</name>
</gene>
<dbReference type="SUPFAM" id="SSF52540">
    <property type="entry name" value="P-loop containing nucleoside triphosphate hydrolases"/>
    <property type="match status" value="1"/>
</dbReference>
<dbReference type="Proteomes" id="UP001193680">
    <property type="component" value="Unassembled WGS sequence"/>
</dbReference>
<dbReference type="PANTHER" id="PTHR42724:SF1">
    <property type="entry name" value="TETRAACYLDISACCHARIDE 4'-KINASE, MITOCHONDRIAL-RELATED"/>
    <property type="match status" value="1"/>
</dbReference>
<dbReference type="NCBIfam" id="TIGR00682">
    <property type="entry name" value="lpxK"/>
    <property type="match status" value="1"/>
</dbReference>
<comment type="catalytic activity">
    <reaction evidence="13">
        <text>a lipid A disaccharide + ATP = a lipid IVA + ADP + H(+)</text>
        <dbReference type="Rhea" id="RHEA:67840"/>
        <dbReference type="ChEBI" id="CHEBI:15378"/>
        <dbReference type="ChEBI" id="CHEBI:30616"/>
        <dbReference type="ChEBI" id="CHEBI:176343"/>
        <dbReference type="ChEBI" id="CHEBI:176425"/>
        <dbReference type="ChEBI" id="CHEBI:456216"/>
        <dbReference type="EC" id="2.7.1.130"/>
    </reaction>
</comment>
<evidence type="ECO:0000256" key="2">
    <source>
        <dbReference type="ARBA" id="ARBA00004870"/>
    </source>
</evidence>
<comment type="similarity">
    <text evidence="13">Belongs to the LpxK family.</text>
</comment>
<accession>A0ABS0BTB7</accession>
<dbReference type="GO" id="GO:0009029">
    <property type="term" value="F:lipid-A 4'-kinase activity"/>
    <property type="evidence" value="ECO:0007669"/>
    <property type="project" value="UniProtKB-EC"/>
</dbReference>
<dbReference type="EC" id="2.7.1.130" evidence="3 13"/>
<reference evidence="14 15" key="1">
    <citation type="submission" date="2020-06" db="EMBL/GenBank/DDBJ databases">
        <authorList>
            <person name="Scott K."/>
        </authorList>
    </citation>
    <scope>NUCLEOTIDE SEQUENCE [LARGE SCALE GENOMIC DNA]</scope>
    <source>
        <strain evidence="14 15">HH1</strain>
    </source>
</reference>
<reference evidence="14 15" key="2">
    <citation type="submission" date="2020-11" db="EMBL/GenBank/DDBJ databases">
        <title>Sulfur oxidizing isolate from Hospital Hole Sinkhole.</title>
        <authorList>
            <person name="Scott K.M."/>
        </authorList>
    </citation>
    <scope>NUCLEOTIDE SEQUENCE [LARGE SCALE GENOMIC DNA]</scope>
    <source>
        <strain evidence="14 15">HH1</strain>
    </source>
</reference>
<keyword evidence="10 13" id="KW-0067">ATP-binding</keyword>
<dbReference type="PANTHER" id="PTHR42724">
    <property type="entry name" value="TETRAACYLDISACCHARIDE 4'-KINASE"/>
    <property type="match status" value="1"/>
</dbReference>
<evidence type="ECO:0000256" key="1">
    <source>
        <dbReference type="ARBA" id="ARBA00002274"/>
    </source>
</evidence>
<organism evidence="14 15">
    <name type="scientific">Thiomicrorhabdus heinhorstiae</name>
    <dbReference type="NCBI Taxonomy" id="2748010"/>
    <lineage>
        <taxon>Bacteria</taxon>
        <taxon>Pseudomonadati</taxon>
        <taxon>Pseudomonadota</taxon>
        <taxon>Gammaproteobacteria</taxon>
        <taxon>Thiotrichales</taxon>
        <taxon>Piscirickettsiaceae</taxon>
        <taxon>Thiomicrorhabdus</taxon>
    </lineage>
</organism>
<sequence>MSWPQFWSRKGLVSLSLWPLSKLVCWEASRRLNRFRSQAPVKKSAATVIVVGNLVVGGSGKTPFIIWLAQALQAKGFKVGIISRGYGGQSDRWPQCVEEDSNPRQVGDEPLMLAKRLGCPVAVSPKRIEALQLLDQKSPCDVVISDDGLQHYALPRDIEVVLFDSIRGFGNRFCLPAGPLREPMQRLASVDFVVSNGEWPSIRRLKVDREKTFSMQLRPIEFCRVDDPQIRCNLNDFSGQEADAIAGIGNPQRFFDTLIDLNISCKGVAFADHHSYIEPDFDGFLPTKPLLMTEKDAVKCQPIAKRLERTNWWYLKIEPVCNEALVTKILQKISQAAKT</sequence>
<keyword evidence="9 13" id="KW-0418">Kinase</keyword>
<dbReference type="InterPro" id="IPR003758">
    <property type="entry name" value="LpxK"/>
</dbReference>
<keyword evidence="15" id="KW-1185">Reference proteome</keyword>
<feature type="binding site" evidence="13">
    <location>
        <begin position="55"/>
        <end position="62"/>
    </location>
    <ligand>
        <name>ATP</name>
        <dbReference type="ChEBI" id="CHEBI:30616"/>
    </ligand>
</feature>
<evidence type="ECO:0000256" key="4">
    <source>
        <dbReference type="ARBA" id="ARBA00016436"/>
    </source>
</evidence>
<evidence type="ECO:0000256" key="11">
    <source>
        <dbReference type="ARBA" id="ARBA00023098"/>
    </source>
</evidence>
<keyword evidence="7 13" id="KW-0808">Transferase</keyword>
<evidence type="ECO:0000256" key="5">
    <source>
        <dbReference type="ARBA" id="ARBA00022516"/>
    </source>
</evidence>
<protein>
    <recommendedName>
        <fullName evidence="4 13">Tetraacyldisaccharide 4'-kinase</fullName>
        <ecNumber evidence="3 13">2.7.1.130</ecNumber>
    </recommendedName>
    <alternativeName>
        <fullName evidence="12 13">Lipid A 4'-kinase</fullName>
    </alternativeName>
</protein>
<evidence type="ECO:0000256" key="12">
    <source>
        <dbReference type="ARBA" id="ARBA00029757"/>
    </source>
</evidence>
<evidence type="ECO:0000256" key="6">
    <source>
        <dbReference type="ARBA" id="ARBA00022556"/>
    </source>
</evidence>
<keyword evidence="5 13" id="KW-0444">Lipid biosynthesis</keyword>
<proteinExistence type="inferred from homology"/>
<evidence type="ECO:0000313" key="15">
    <source>
        <dbReference type="Proteomes" id="UP001193680"/>
    </source>
</evidence>
<comment type="pathway">
    <text evidence="2 13">Glycolipid biosynthesis; lipid IV(A) biosynthesis; lipid IV(A) from (3R)-3-hydroxytetradecanoyl-[acyl-carrier-protein] and UDP-N-acetyl-alpha-D-glucosamine: step 6/6.</text>
</comment>
<evidence type="ECO:0000256" key="9">
    <source>
        <dbReference type="ARBA" id="ARBA00022777"/>
    </source>
</evidence>
<evidence type="ECO:0000313" key="14">
    <source>
        <dbReference type="EMBL" id="MBF6057049.1"/>
    </source>
</evidence>
<comment type="function">
    <text evidence="1 13">Transfers the gamma-phosphate of ATP to the 4'-position of a tetraacyldisaccharide 1-phosphate intermediate (termed DS-1-P) to form tetraacyldisaccharide 1,4'-bis-phosphate (lipid IVA).</text>
</comment>
<dbReference type="EMBL" id="JACBGI020000001">
    <property type="protein sequence ID" value="MBF6057049.1"/>
    <property type="molecule type" value="Genomic_DNA"/>
</dbReference>
<evidence type="ECO:0000256" key="3">
    <source>
        <dbReference type="ARBA" id="ARBA00012071"/>
    </source>
</evidence>
<keyword evidence="8 13" id="KW-0547">Nucleotide-binding</keyword>
<evidence type="ECO:0000256" key="13">
    <source>
        <dbReference type="HAMAP-Rule" id="MF_00409"/>
    </source>
</evidence>
<evidence type="ECO:0000256" key="10">
    <source>
        <dbReference type="ARBA" id="ARBA00022840"/>
    </source>
</evidence>
<keyword evidence="6 13" id="KW-0441">Lipid A biosynthesis</keyword>
<dbReference type="InterPro" id="IPR027417">
    <property type="entry name" value="P-loop_NTPase"/>
</dbReference>
<name>A0ABS0BTB7_9GAMM</name>
<comment type="caution">
    <text evidence="14">The sequence shown here is derived from an EMBL/GenBank/DDBJ whole genome shotgun (WGS) entry which is preliminary data.</text>
</comment>
<evidence type="ECO:0000256" key="8">
    <source>
        <dbReference type="ARBA" id="ARBA00022741"/>
    </source>
</evidence>
<dbReference type="RefSeq" id="WP_194947400.1">
    <property type="nucleotide sequence ID" value="NZ_JACBGI020000001.1"/>
</dbReference>
<dbReference type="Pfam" id="PF02606">
    <property type="entry name" value="LpxK"/>
    <property type="match status" value="1"/>
</dbReference>
<evidence type="ECO:0000256" key="7">
    <source>
        <dbReference type="ARBA" id="ARBA00022679"/>
    </source>
</evidence>
<dbReference type="HAMAP" id="MF_00409">
    <property type="entry name" value="LpxK"/>
    <property type="match status" value="1"/>
</dbReference>
<keyword evidence="11 13" id="KW-0443">Lipid metabolism</keyword>